<dbReference type="AlphaFoldDB" id="A0A921QRH9"/>
<reference evidence="1" key="2">
    <citation type="submission" date="2020-10" db="EMBL/GenBank/DDBJ databases">
        <authorList>
            <person name="Cooper E.A."/>
            <person name="Brenton Z.W."/>
            <person name="Flinn B.S."/>
            <person name="Jenkins J."/>
            <person name="Shu S."/>
            <person name="Flowers D."/>
            <person name="Luo F."/>
            <person name="Wang Y."/>
            <person name="Xia P."/>
            <person name="Barry K."/>
            <person name="Daum C."/>
            <person name="Lipzen A."/>
            <person name="Yoshinaga Y."/>
            <person name="Schmutz J."/>
            <person name="Saski C."/>
            <person name="Vermerris W."/>
            <person name="Kresovich S."/>
        </authorList>
    </citation>
    <scope>NUCLEOTIDE SEQUENCE</scope>
</reference>
<gene>
    <name evidence="1" type="ORF">BDA96_06G175100</name>
</gene>
<protein>
    <submittedName>
        <fullName evidence="1">Uncharacterized protein</fullName>
    </submittedName>
</protein>
<name>A0A921QRH9_SORBI</name>
<evidence type="ECO:0000313" key="2">
    <source>
        <dbReference type="Proteomes" id="UP000807115"/>
    </source>
</evidence>
<reference evidence="1" key="1">
    <citation type="journal article" date="2019" name="BMC Genomics">
        <title>A new reference genome for Sorghum bicolor reveals high levels of sequence similarity between sweet and grain genotypes: implications for the genetics of sugar metabolism.</title>
        <authorList>
            <person name="Cooper E.A."/>
            <person name="Brenton Z.W."/>
            <person name="Flinn B.S."/>
            <person name="Jenkins J."/>
            <person name="Shu S."/>
            <person name="Flowers D."/>
            <person name="Luo F."/>
            <person name="Wang Y."/>
            <person name="Xia P."/>
            <person name="Barry K."/>
            <person name="Daum C."/>
            <person name="Lipzen A."/>
            <person name="Yoshinaga Y."/>
            <person name="Schmutz J."/>
            <person name="Saski C."/>
            <person name="Vermerris W."/>
            <person name="Kresovich S."/>
        </authorList>
    </citation>
    <scope>NUCLEOTIDE SEQUENCE</scope>
</reference>
<proteinExistence type="predicted"/>
<organism evidence="1 2">
    <name type="scientific">Sorghum bicolor</name>
    <name type="common">Sorghum</name>
    <name type="synonym">Sorghum vulgare</name>
    <dbReference type="NCBI Taxonomy" id="4558"/>
    <lineage>
        <taxon>Eukaryota</taxon>
        <taxon>Viridiplantae</taxon>
        <taxon>Streptophyta</taxon>
        <taxon>Embryophyta</taxon>
        <taxon>Tracheophyta</taxon>
        <taxon>Spermatophyta</taxon>
        <taxon>Magnoliopsida</taxon>
        <taxon>Liliopsida</taxon>
        <taxon>Poales</taxon>
        <taxon>Poaceae</taxon>
        <taxon>PACMAD clade</taxon>
        <taxon>Panicoideae</taxon>
        <taxon>Andropogonodae</taxon>
        <taxon>Andropogoneae</taxon>
        <taxon>Sorghinae</taxon>
        <taxon>Sorghum</taxon>
    </lineage>
</organism>
<dbReference type="Proteomes" id="UP000807115">
    <property type="component" value="Chromosome 6"/>
</dbReference>
<sequence>MGSVVSNRSDLKIGGICWFASCTVKGLSHSKLSSPTDDANEKPSSSFRLALPFASLRRSLSRALALCSPTRSPLVPALCPDLPCFVFRASLHPSLSQSGPPSMGVHRSSIGAAIRARCAAVGEKQSQPPVREEAPVDL</sequence>
<evidence type="ECO:0000313" key="1">
    <source>
        <dbReference type="EMBL" id="KAG0526774.1"/>
    </source>
</evidence>
<comment type="caution">
    <text evidence="1">The sequence shown here is derived from an EMBL/GenBank/DDBJ whole genome shotgun (WGS) entry which is preliminary data.</text>
</comment>
<accession>A0A921QRH9</accession>
<dbReference type="EMBL" id="CM027685">
    <property type="protein sequence ID" value="KAG0526774.1"/>
    <property type="molecule type" value="Genomic_DNA"/>
</dbReference>